<dbReference type="CDD" id="cd02440">
    <property type="entry name" value="AdoMet_MTases"/>
    <property type="match status" value="1"/>
</dbReference>
<accession>A0A163FDT7</accession>
<gene>
    <name evidence="1" type="ORF">ST47_g4546</name>
</gene>
<comment type="caution">
    <text evidence="1">The sequence shown here is derived from an EMBL/GenBank/DDBJ whole genome shotgun (WGS) entry which is preliminary data.</text>
</comment>
<organism evidence="1 2">
    <name type="scientific">Didymella rabiei</name>
    <name type="common">Chickpea ascochyta blight fungus</name>
    <name type="synonym">Mycosphaerella rabiei</name>
    <dbReference type="NCBI Taxonomy" id="5454"/>
    <lineage>
        <taxon>Eukaryota</taxon>
        <taxon>Fungi</taxon>
        <taxon>Dikarya</taxon>
        <taxon>Ascomycota</taxon>
        <taxon>Pezizomycotina</taxon>
        <taxon>Dothideomycetes</taxon>
        <taxon>Pleosporomycetidae</taxon>
        <taxon>Pleosporales</taxon>
        <taxon>Pleosporineae</taxon>
        <taxon>Didymellaceae</taxon>
        <taxon>Ascochyta</taxon>
    </lineage>
</organism>
<dbReference type="AlphaFoldDB" id="A0A163FDT7"/>
<dbReference type="EMBL" id="JYNV01000167">
    <property type="protein sequence ID" value="KZM24297.1"/>
    <property type="molecule type" value="Genomic_DNA"/>
</dbReference>
<evidence type="ECO:0000313" key="1">
    <source>
        <dbReference type="EMBL" id="KZM24297.1"/>
    </source>
</evidence>
<sequence length="301" mass="33346">MAAQTPSTKSELDPASTSAWHSSDVAQQYKFAENATRPFAALMVSKTHLAHSVTSKPARIFDLACGTGAVEAEMYSAIEQHKWDAVEVLAGDISQPMVDYLARRGEREGWRGLTTRVVDGAKLDVSLQEEAFTHVFVGFGIFLLPLDTLRKLAGLLHPGGALAVTTWATVPWYQLLEKTYARIENGPELPSPMQLWGVMTNGRPWYESSFVEQQLQEAGLRGVEMVQRRLKIDCGTPEVFMTTMGFVVGMLSKMWREDLREKWVKEVVETMKAAAVEEAGGMDKPVFMDCEGIVGVGWKGE</sequence>
<dbReference type="SUPFAM" id="SSF53335">
    <property type="entry name" value="S-adenosyl-L-methionine-dependent methyltransferases"/>
    <property type="match status" value="1"/>
</dbReference>
<keyword evidence="2" id="KW-1185">Reference proteome</keyword>
<dbReference type="STRING" id="5454.A0A163FDT7"/>
<name>A0A163FDT7_DIDRA</name>
<evidence type="ECO:0008006" key="3">
    <source>
        <dbReference type="Google" id="ProtNLM"/>
    </source>
</evidence>
<dbReference type="InterPro" id="IPR029063">
    <property type="entry name" value="SAM-dependent_MTases_sf"/>
</dbReference>
<reference evidence="1 2" key="1">
    <citation type="journal article" date="2016" name="Sci. Rep.">
        <title>Draft genome sequencing and secretome analysis of fungal phytopathogen Ascochyta rabiei provides insight into the necrotrophic effector repertoire.</title>
        <authorList>
            <person name="Verma S."/>
            <person name="Gazara R.K."/>
            <person name="Nizam S."/>
            <person name="Parween S."/>
            <person name="Chattopadhyay D."/>
            <person name="Verma P.K."/>
        </authorList>
    </citation>
    <scope>NUCLEOTIDE SEQUENCE [LARGE SCALE GENOMIC DNA]</scope>
    <source>
        <strain evidence="1 2">ArDII</strain>
    </source>
</reference>
<dbReference type="Proteomes" id="UP000076837">
    <property type="component" value="Unassembled WGS sequence"/>
</dbReference>
<proteinExistence type="predicted"/>
<dbReference type="Gene3D" id="3.40.50.150">
    <property type="entry name" value="Vaccinia Virus protein VP39"/>
    <property type="match status" value="1"/>
</dbReference>
<dbReference type="Pfam" id="PF01209">
    <property type="entry name" value="Ubie_methyltran"/>
    <property type="match status" value="1"/>
</dbReference>
<protein>
    <recommendedName>
        <fullName evidence="3">Methyltransferase domain-containing protein</fullName>
    </recommendedName>
</protein>
<evidence type="ECO:0000313" key="2">
    <source>
        <dbReference type="Proteomes" id="UP000076837"/>
    </source>
</evidence>